<evidence type="ECO:0000256" key="13">
    <source>
        <dbReference type="ARBA" id="ARBA00023170"/>
    </source>
</evidence>
<evidence type="ECO:0000256" key="11">
    <source>
        <dbReference type="ARBA" id="ARBA00022989"/>
    </source>
</evidence>
<sequence length="674" mass="74885">MSSFVSFIFFFLFPFLTSFKASAQNLTYLNAVCTNTTTYSKNSTYLINLKTLLSSLSSRNASYSTGFQNATEGQAPDRVTGIFLCRGDLSPEVCRNCVAFSVNESLIRCPNQREAVFYYEECILRYSHKNILSKLSYDGSLIKKNTNNISSNQSQTDMFMNLVSSKMNQAAVVAANGNSSRKFYTISTELTAIQTLYGLLQCTPDLTTQDCLSCLQTSIKGMPLYRIGARLLYPSCNTRYDLYMFYNGTAIRTTSPPPLASPPRQQSPVSTSPVTSPSLPGKGGKSNVLVVAIVVSIVVAVLLFIASYCFLAKRTKKTYDAEPTSSAGDEITTIESLQLDYRTIQAATNNYSENNKIGRGGFGEVYKGTFSNGKEVAVKRLSKNSRQGEAEFKTEAVVVAKLQHRNLVKLLGFSLQGEERILVYEYMLNKSLDYILFDPAKQVQLDWTRRYNIIGGIGRGILYLHQDSRLTIIHRDLKASNILLDADMNPKIADFGMARIFGLDQTQENTSRIVGTYGYMSPEYAMHGQFSMKSDVYSFGVLVLEIISGRKNSSFHETDNTQDLVTYAWRLWSNGTALDLVDPIIVDHCQKSEVVRCIHIGLLCVQEDPVVRPTMSTIFVMLTSNTATLPVPQQPGFFVQSTPEKDPLDSDQSTITKSVSASVDDASITDLYPR</sequence>
<feature type="domain" description="Protein kinase" evidence="21">
    <location>
        <begin position="351"/>
        <end position="629"/>
    </location>
</feature>
<accession>A0ABD1B8V6</accession>
<comment type="catalytic activity">
    <reaction evidence="16">
        <text>L-threonyl-[protein] + ATP = O-phospho-L-threonyl-[protein] + ADP + H(+)</text>
        <dbReference type="Rhea" id="RHEA:46608"/>
        <dbReference type="Rhea" id="RHEA-COMP:11060"/>
        <dbReference type="Rhea" id="RHEA-COMP:11605"/>
        <dbReference type="ChEBI" id="CHEBI:15378"/>
        <dbReference type="ChEBI" id="CHEBI:30013"/>
        <dbReference type="ChEBI" id="CHEBI:30616"/>
        <dbReference type="ChEBI" id="CHEBI:61977"/>
        <dbReference type="ChEBI" id="CHEBI:456216"/>
    </reaction>
</comment>
<evidence type="ECO:0000256" key="12">
    <source>
        <dbReference type="ARBA" id="ARBA00023136"/>
    </source>
</evidence>
<dbReference type="CDD" id="cd14066">
    <property type="entry name" value="STKc_IRAK"/>
    <property type="match status" value="1"/>
</dbReference>
<feature type="chain" id="PRO_5044880353" evidence="20">
    <location>
        <begin position="24"/>
        <end position="674"/>
    </location>
</feature>
<evidence type="ECO:0000256" key="5">
    <source>
        <dbReference type="ARBA" id="ARBA00022692"/>
    </source>
</evidence>
<dbReference type="AlphaFoldDB" id="A0ABD1B8V6"/>
<evidence type="ECO:0000256" key="14">
    <source>
        <dbReference type="ARBA" id="ARBA00023180"/>
    </source>
</evidence>
<dbReference type="Proteomes" id="UP001558713">
    <property type="component" value="Unassembled WGS sequence"/>
</dbReference>
<dbReference type="FunFam" id="1.10.510.10:FF:000129">
    <property type="entry name" value="cysteine-rich receptor-like protein kinase 10"/>
    <property type="match status" value="1"/>
</dbReference>
<keyword evidence="12 19" id="KW-0472">Membrane</keyword>
<evidence type="ECO:0000256" key="3">
    <source>
        <dbReference type="ARBA" id="ARBA00022553"/>
    </source>
</evidence>
<dbReference type="Pfam" id="PF22812">
    <property type="entry name" value="CR_prot_dom_plant"/>
    <property type="match status" value="1"/>
</dbReference>
<evidence type="ECO:0000256" key="17">
    <source>
        <dbReference type="PROSITE-ProRule" id="PRU10141"/>
    </source>
</evidence>
<evidence type="ECO:0000256" key="8">
    <source>
        <dbReference type="ARBA" id="ARBA00022741"/>
    </source>
</evidence>
<reference evidence="23 24" key="1">
    <citation type="submission" date="2024-04" db="EMBL/GenBank/DDBJ databases">
        <title>Genome assembly C_amara_ONT_v2.</title>
        <authorList>
            <person name="Yant L."/>
            <person name="Moore C."/>
            <person name="Slenker M."/>
        </authorList>
    </citation>
    <scope>NUCLEOTIDE SEQUENCE [LARGE SCALE GENOMIC DNA]</scope>
    <source>
        <tissue evidence="23">Leaf</tissue>
    </source>
</reference>
<feature type="domain" description="Gnk2-homologous" evidence="22">
    <location>
        <begin position="27"/>
        <end position="131"/>
    </location>
</feature>
<keyword evidence="14" id="KW-0325">Glycoprotein</keyword>
<dbReference type="Gene3D" id="1.10.510.10">
    <property type="entry name" value="Transferase(Phosphotransferase) domain 1"/>
    <property type="match status" value="1"/>
</dbReference>
<evidence type="ECO:0000256" key="2">
    <source>
        <dbReference type="ARBA" id="ARBA00022527"/>
    </source>
</evidence>
<dbReference type="PROSITE" id="PS00107">
    <property type="entry name" value="PROTEIN_KINASE_ATP"/>
    <property type="match status" value="1"/>
</dbReference>
<feature type="compositionally biased region" description="Low complexity" evidence="18">
    <location>
        <begin position="267"/>
        <end position="278"/>
    </location>
</feature>
<dbReference type="InterPro" id="IPR038408">
    <property type="entry name" value="GNK2_sf"/>
</dbReference>
<dbReference type="Pfam" id="PF01657">
    <property type="entry name" value="Stress-antifung"/>
    <property type="match status" value="2"/>
</dbReference>
<dbReference type="FunFam" id="3.30.430.20:FF:000003">
    <property type="entry name" value="Cysteine-rich RLK (RECEPTOR-like protein kinase) 10"/>
    <property type="match status" value="1"/>
</dbReference>
<feature type="transmembrane region" description="Helical" evidence="19">
    <location>
        <begin position="288"/>
        <end position="311"/>
    </location>
</feature>
<keyword evidence="6 20" id="KW-0732">Signal</keyword>
<evidence type="ECO:0000259" key="21">
    <source>
        <dbReference type="PROSITE" id="PS50011"/>
    </source>
</evidence>
<comment type="subcellular location">
    <subcellularLocation>
        <location evidence="1">Membrane</location>
        <topology evidence="1">Single-pass membrane protein</topology>
    </subcellularLocation>
</comment>
<dbReference type="PANTHER" id="PTHR27002:SF1001">
    <property type="entry name" value="CYSTEINE-RICH RECEPTOR-LIKE PROTEIN KINASE 10-RELATED"/>
    <property type="match status" value="1"/>
</dbReference>
<evidence type="ECO:0000256" key="16">
    <source>
        <dbReference type="ARBA" id="ARBA00047951"/>
    </source>
</evidence>
<dbReference type="CDD" id="cd23509">
    <property type="entry name" value="Gnk2-like"/>
    <property type="match status" value="2"/>
</dbReference>
<feature type="domain" description="Gnk2-homologous" evidence="22">
    <location>
        <begin position="141"/>
        <end position="245"/>
    </location>
</feature>
<dbReference type="GO" id="GO:0006979">
    <property type="term" value="P:response to oxidative stress"/>
    <property type="evidence" value="ECO:0007669"/>
    <property type="project" value="UniProtKB-ARBA"/>
</dbReference>
<dbReference type="FunFam" id="3.30.430.20:FF:000002">
    <property type="entry name" value="Cysteine-rich receptor-like protein kinase 10"/>
    <property type="match status" value="1"/>
</dbReference>
<keyword evidence="24" id="KW-1185">Reference proteome</keyword>
<evidence type="ECO:0000256" key="6">
    <source>
        <dbReference type="ARBA" id="ARBA00022729"/>
    </source>
</evidence>
<dbReference type="FunFam" id="3.30.200.20:FF:000142">
    <property type="entry name" value="Cysteine-rich receptor-like protein kinase 10"/>
    <property type="match status" value="1"/>
</dbReference>
<dbReference type="InterPro" id="IPR002902">
    <property type="entry name" value="GNK2"/>
</dbReference>
<comment type="caution">
    <text evidence="23">The sequence shown here is derived from an EMBL/GenBank/DDBJ whole genome shotgun (WGS) entry which is preliminary data.</text>
</comment>
<keyword evidence="9" id="KW-0418">Kinase</keyword>
<keyword evidence="7" id="KW-0677">Repeat</keyword>
<dbReference type="InterPro" id="IPR054603">
    <property type="entry name" value="CR_prot_dom_plant"/>
</dbReference>
<evidence type="ECO:0000313" key="24">
    <source>
        <dbReference type="Proteomes" id="UP001558713"/>
    </source>
</evidence>
<evidence type="ECO:0000256" key="4">
    <source>
        <dbReference type="ARBA" id="ARBA00022679"/>
    </source>
</evidence>
<evidence type="ECO:0000259" key="22">
    <source>
        <dbReference type="PROSITE" id="PS51473"/>
    </source>
</evidence>
<comment type="catalytic activity">
    <reaction evidence="15">
        <text>L-seryl-[protein] + ATP = O-phospho-L-seryl-[protein] + ADP + H(+)</text>
        <dbReference type="Rhea" id="RHEA:17989"/>
        <dbReference type="Rhea" id="RHEA-COMP:9863"/>
        <dbReference type="Rhea" id="RHEA-COMP:11604"/>
        <dbReference type="ChEBI" id="CHEBI:15378"/>
        <dbReference type="ChEBI" id="CHEBI:29999"/>
        <dbReference type="ChEBI" id="CHEBI:30616"/>
        <dbReference type="ChEBI" id="CHEBI:83421"/>
        <dbReference type="ChEBI" id="CHEBI:456216"/>
    </reaction>
</comment>
<keyword evidence="3" id="KW-0597">Phosphoprotein</keyword>
<keyword evidence="13" id="KW-0675">Receptor</keyword>
<keyword evidence="5 19" id="KW-0812">Transmembrane</keyword>
<dbReference type="PROSITE" id="PS51473">
    <property type="entry name" value="GNK2"/>
    <property type="match status" value="2"/>
</dbReference>
<evidence type="ECO:0000256" key="18">
    <source>
        <dbReference type="SAM" id="MobiDB-lite"/>
    </source>
</evidence>
<organism evidence="23 24">
    <name type="scientific">Cardamine amara subsp. amara</name>
    <dbReference type="NCBI Taxonomy" id="228776"/>
    <lineage>
        <taxon>Eukaryota</taxon>
        <taxon>Viridiplantae</taxon>
        <taxon>Streptophyta</taxon>
        <taxon>Embryophyta</taxon>
        <taxon>Tracheophyta</taxon>
        <taxon>Spermatophyta</taxon>
        <taxon>Magnoliopsida</taxon>
        <taxon>eudicotyledons</taxon>
        <taxon>Gunneridae</taxon>
        <taxon>Pentapetalae</taxon>
        <taxon>rosids</taxon>
        <taxon>malvids</taxon>
        <taxon>Brassicales</taxon>
        <taxon>Brassicaceae</taxon>
        <taxon>Cardamineae</taxon>
        <taxon>Cardamine</taxon>
    </lineage>
</organism>
<dbReference type="InterPro" id="IPR001245">
    <property type="entry name" value="Ser-Thr/Tyr_kinase_cat_dom"/>
</dbReference>
<keyword evidence="11 19" id="KW-1133">Transmembrane helix</keyword>
<feature type="signal peptide" evidence="20">
    <location>
        <begin position="1"/>
        <end position="23"/>
    </location>
</feature>
<dbReference type="GO" id="GO:0004674">
    <property type="term" value="F:protein serine/threonine kinase activity"/>
    <property type="evidence" value="ECO:0007669"/>
    <property type="project" value="UniProtKB-KW"/>
</dbReference>
<evidence type="ECO:0000313" key="23">
    <source>
        <dbReference type="EMBL" id="KAL1214821.1"/>
    </source>
</evidence>
<proteinExistence type="predicted"/>
<evidence type="ECO:0000256" key="19">
    <source>
        <dbReference type="SAM" id="Phobius"/>
    </source>
</evidence>
<dbReference type="GO" id="GO:0005524">
    <property type="term" value="F:ATP binding"/>
    <property type="evidence" value="ECO:0007669"/>
    <property type="project" value="UniProtKB-UniRule"/>
</dbReference>
<evidence type="ECO:0000256" key="10">
    <source>
        <dbReference type="ARBA" id="ARBA00022840"/>
    </source>
</evidence>
<name>A0ABD1B8V6_CARAN</name>
<evidence type="ECO:0000256" key="9">
    <source>
        <dbReference type="ARBA" id="ARBA00022777"/>
    </source>
</evidence>
<dbReference type="InterPro" id="IPR017441">
    <property type="entry name" value="Protein_kinase_ATP_BS"/>
</dbReference>
<dbReference type="Gene3D" id="3.30.200.20">
    <property type="entry name" value="Phosphorylase Kinase, domain 1"/>
    <property type="match status" value="1"/>
</dbReference>
<dbReference type="EMBL" id="JBANAX010000299">
    <property type="protein sequence ID" value="KAL1214821.1"/>
    <property type="molecule type" value="Genomic_DNA"/>
</dbReference>
<dbReference type="SUPFAM" id="SSF56112">
    <property type="entry name" value="Protein kinase-like (PK-like)"/>
    <property type="match status" value="1"/>
</dbReference>
<dbReference type="SMART" id="SM00220">
    <property type="entry name" value="S_TKc"/>
    <property type="match status" value="1"/>
</dbReference>
<dbReference type="Gene3D" id="3.30.430.20">
    <property type="entry name" value="Gnk2 domain, C-X8-C-X2-C motif"/>
    <property type="match status" value="2"/>
</dbReference>
<dbReference type="PROSITE" id="PS50011">
    <property type="entry name" value="PROTEIN_KINASE_DOM"/>
    <property type="match status" value="1"/>
</dbReference>
<dbReference type="PROSITE" id="PS00108">
    <property type="entry name" value="PROTEIN_KINASE_ST"/>
    <property type="match status" value="1"/>
</dbReference>
<evidence type="ECO:0000256" key="7">
    <source>
        <dbReference type="ARBA" id="ARBA00022737"/>
    </source>
</evidence>
<dbReference type="PANTHER" id="PTHR27002">
    <property type="entry name" value="RECEPTOR-LIKE SERINE/THREONINE-PROTEIN KINASE SD1-8"/>
    <property type="match status" value="1"/>
</dbReference>
<protein>
    <submittedName>
        <fullName evidence="23">Cysteine-rich receptor-like protein kinase 8</fullName>
    </submittedName>
</protein>
<keyword evidence="4" id="KW-0808">Transferase</keyword>
<gene>
    <name evidence="23" type="ORF">V5N11_004377</name>
</gene>
<feature type="binding site" evidence="17">
    <location>
        <position position="379"/>
    </location>
    <ligand>
        <name>ATP</name>
        <dbReference type="ChEBI" id="CHEBI:30616"/>
    </ligand>
</feature>
<evidence type="ECO:0000256" key="15">
    <source>
        <dbReference type="ARBA" id="ARBA00047558"/>
    </source>
</evidence>
<dbReference type="Pfam" id="PF07714">
    <property type="entry name" value="PK_Tyr_Ser-Thr"/>
    <property type="match status" value="1"/>
</dbReference>
<dbReference type="InterPro" id="IPR011009">
    <property type="entry name" value="Kinase-like_dom_sf"/>
</dbReference>
<feature type="region of interest" description="Disordered" evidence="18">
    <location>
        <begin position="255"/>
        <end position="282"/>
    </location>
</feature>
<keyword evidence="10 17" id="KW-0067">ATP-binding</keyword>
<dbReference type="InterPro" id="IPR000719">
    <property type="entry name" value="Prot_kinase_dom"/>
</dbReference>
<keyword evidence="8 17" id="KW-0547">Nucleotide-binding</keyword>
<keyword evidence="2" id="KW-0723">Serine/threonine-protein kinase</keyword>
<dbReference type="GO" id="GO:0016020">
    <property type="term" value="C:membrane"/>
    <property type="evidence" value="ECO:0007669"/>
    <property type="project" value="UniProtKB-SubCell"/>
</dbReference>
<evidence type="ECO:0000256" key="20">
    <source>
        <dbReference type="SAM" id="SignalP"/>
    </source>
</evidence>
<dbReference type="InterPro" id="IPR008271">
    <property type="entry name" value="Ser/Thr_kinase_AS"/>
</dbReference>
<evidence type="ECO:0000256" key="1">
    <source>
        <dbReference type="ARBA" id="ARBA00004167"/>
    </source>
</evidence>